<proteinExistence type="predicted"/>
<dbReference type="STRING" id="1608583.BN1356_02476"/>
<dbReference type="AlphaFoldDB" id="A0A0E4CTV3"/>
<evidence type="ECO:0000313" key="3">
    <source>
        <dbReference type="Proteomes" id="UP000198604"/>
    </source>
</evidence>
<dbReference type="Pfam" id="PF18710">
    <property type="entry name" value="ComR_TPR"/>
    <property type="match status" value="1"/>
</dbReference>
<dbReference type="OrthoDB" id="2233180at2"/>
<dbReference type="RefSeq" id="WP_093651609.1">
    <property type="nucleotide sequence ID" value="NZ_CTEN01000008.1"/>
</dbReference>
<name>A0A0E4CTV3_9STRE</name>
<sequence>MDNKEFGKRVRSLRESKGITRESMCGDETEFSIRQLARIESGESKPTFTKITFIATGLGMSLYELMPDYVDLPEDYLNLKYDILRTPTYGENKKIDWRDQILTEIYDNYYDDLPEEEQLAVDTIQSFFDVHDTSEAIYGKEILEEYFFQISHKDAYSINELLMIRLFLEHARMTELSKFPKENAVFQHLLKTLPCQVNVVRPKDLFILRDVLFVMVGVAGSKEQNDCIPAFIQTIEQIMNRTQDYQKLPILKMISWKYKLYVDKNKKDAEQLYEAAKLSAGMIGDPNLLEKIENEWESDSKSS</sequence>
<keyword evidence="3" id="KW-1185">Reference proteome</keyword>
<accession>A0A0E4CTV3</accession>
<feature type="domain" description="HTH cro/C1-type" evidence="1">
    <location>
        <begin position="10"/>
        <end position="65"/>
    </location>
</feature>
<protein>
    <submittedName>
        <fullName evidence="2">XRE family transcriptional regulator</fullName>
    </submittedName>
</protein>
<dbReference type="InterPro" id="IPR010982">
    <property type="entry name" value="Lambda_DNA-bd_dom_sf"/>
</dbReference>
<dbReference type="Gene3D" id="1.10.260.40">
    <property type="entry name" value="lambda repressor-like DNA-binding domains"/>
    <property type="match status" value="1"/>
</dbReference>
<gene>
    <name evidence="2" type="ORF">BN1356_02476</name>
</gene>
<dbReference type="SMART" id="SM00530">
    <property type="entry name" value="HTH_XRE"/>
    <property type="match status" value="1"/>
</dbReference>
<organism evidence="2 3">
    <name type="scientific">Streptococcus varani</name>
    <dbReference type="NCBI Taxonomy" id="1608583"/>
    <lineage>
        <taxon>Bacteria</taxon>
        <taxon>Bacillati</taxon>
        <taxon>Bacillota</taxon>
        <taxon>Bacilli</taxon>
        <taxon>Lactobacillales</taxon>
        <taxon>Streptococcaceae</taxon>
        <taxon>Streptococcus</taxon>
    </lineage>
</organism>
<dbReference type="CDD" id="cd00093">
    <property type="entry name" value="HTH_XRE"/>
    <property type="match status" value="1"/>
</dbReference>
<dbReference type="EMBL" id="CTEN01000008">
    <property type="protein sequence ID" value="CQR26132.1"/>
    <property type="molecule type" value="Genomic_DNA"/>
</dbReference>
<evidence type="ECO:0000259" key="1">
    <source>
        <dbReference type="PROSITE" id="PS50943"/>
    </source>
</evidence>
<dbReference type="InterPro" id="IPR040799">
    <property type="entry name" value="ComR_TPR"/>
</dbReference>
<reference evidence="3" key="1">
    <citation type="submission" date="2015-03" db="EMBL/GenBank/DDBJ databases">
        <authorList>
            <person name="Urmite Genomes"/>
        </authorList>
    </citation>
    <scope>NUCLEOTIDE SEQUENCE [LARGE SCALE GENOMIC DNA]</scope>
    <source>
        <strain evidence="3">FF10</strain>
    </source>
</reference>
<dbReference type="InterPro" id="IPR001387">
    <property type="entry name" value="Cro/C1-type_HTH"/>
</dbReference>
<dbReference type="GO" id="GO:0003677">
    <property type="term" value="F:DNA binding"/>
    <property type="evidence" value="ECO:0007669"/>
    <property type="project" value="InterPro"/>
</dbReference>
<dbReference type="PROSITE" id="PS50943">
    <property type="entry name" value="HTH_CROC1"/>
    <property type="match status" value="1"/>
</dbReference>
<dbReference type="SUPFAM" id="SSF47413">
    <property type="entry name" value="lambda repressor-like DNA-binding domains"/>
    <property type="match status" value="1"/>
</dbReference>
<evidence type="ECO:0000313" key="2">
    <source>
        <dbReference type="EMBL" id="CQR26132.1"/>
    </source>
</evidence>
<dbReference type="Proteomes" id="UP000198604">
    <property type="component" value="Unassembled WGS sequence"/>
</dbReference>